<protein>
    <submittedName>
        <fullName evidence="1">Uncharacterized protein</fullName>
    </submittedName>
</protein>
<gene>
    <name evidence="1" type="ORF">W822_15480</name>
</gene>
<keyword evidence="2" id="KW-1185">Reference proteome</keyword>
<evidence type="ECO:0000313" key="2">
    <source>
        <dbReference type="Proteomes" id="UP000018733"/>
    </source>
</evidence>
<comment type="caution">
    <text evidence="1">The sequence shown here is derived from an EMBL/GenBank/DDBJ whole genome shotgun (WGS) entry which is preliminary data.</text>
</comment>
<dbReference type="Proteomes" id="UP000018733">
    <property type="component" value="Unassembled WGS sequence"/>
</dbReference>
<dbReference type="HOGENOM" id="CLU_3039640_0_0_4"/>
<reference evidence="1 2" key="1">
    <citation type="journal article" date="2014" name="Genome Announc.">
        <title>Draft Genome Sequence of Advenella kashmirensis Strain W13003, a Polycyclic Aromatic Hydrocarbon-Degrading Bacterium.</title>
        <authorList>
            <person name="Wang X."/>
            <person name="Jin D."/>
            <person name="Zhou L."/>
            <person name="Wu L."/>
            <person name="An W."/>
            <person name="Zhao L."/>
        </authorList>
    </citation>
    <scope>NUCLEOTIDE SEQUENCE [LARGE SCALE GENOMIC DNA]</scope>
    <source>
        <strain evidence="1 2">W13003</strain>
    </source>
</reference>
<accession>V8QTS4</accession>
<organism evidence="1 2">
    <name type="scientific">Advenella kashmirensis W13003</name>
    <dbReference type="NCBI Taxonomy" id="1424334"/>
    <lineage>
        <taxon>Bacteria</taxon>
        <taxon>Pseudomonadati</taxon>
        <taxon>Pseudomonadota</taxon>
        <taxon>Betaproteobacteria</taxon>
        <taxon>Burkholderiales</taxon>
        <taxon>Alcaligenaceae</taxon>
    </lineage>
</organism>
<dbReference type="AlphaFoldDB" id="V8QTS4"/>
<evidence type="ECO:0000313" key="1">
    <source>
        <dbReference type="EMBL" id="ETF02414.1"/>
    </source>
</evidence>
<proteinExistence type="predicted"/>
<sequence>MNEYTLKISNGRTIRVLAKSGGEAMKKAIKQEKCTPDDITVVDVRKVEVYRRPA</sequence>
<dbReference type="PATRIC" id="fig|1424334.3.peg.3112"/>
<dbReference type="EMBL" id="AYXT01000010">
    <property type="protein sequence ID" value="ETF02414.1"/>
    <property type="molecule type" value="Genomic_DNA"/>
</dbReference>
<dbReference type="RefSeq" id="WP_024006047.1">
    <property type="nucleotide sequence ID" value="NZ_KI650980.1"/>
</dbReference>
<dbReference type="OrthoDB" id="8689103at2"/>
<name>V8QTS4_9BURK</name>